<reference evidence="1 2" key="1">
    <citation type="submission" date="2021-05" db="EMBL/GenBank/DDBJ databases">
        <title>The draft genome of Geobacter luticola JCM 17780.</title>
        <authorList>
            <person name="Xu Z."/>
            <person name="Masuda Y."/>
            <person name="Itoh H."/>
            <person name="Senoo K."/>
        </authorList>
    </citation>
    <scope>NUCLEOTIDE SEQUENCE [LARGE SCALE GENOMIC DNA]</scope>
    <source>
        <strain evidence="1 2">JCM 17780</strain>
    </source>
</reference>
<evidence type="ECO:0000313" key="1">
    <source>
        <dbReference type="EMBL" id="MBT0652346.1"/>
    </source>
</evidence>
<keyword evidence="2" id="KW-1185">Reference proteome</keyword>
<dbReference type="RefSeq" id="WP_214174297.1">
    <property type="nucleotide sequence ID" value="NZ_JAHCVK010000001.1"/>
</dbReference>
<evidence type="ECO:0000313" key="2">
    <source>
        <dbReference type="Proteomes" id="UP000756860"/>
    </source>
</evidence>
<protein>
    <submittedName>
        <fullName evidence="1">Uncharacterized protein</fullName>
    </submittedName>
</protein>
<organism evidence="1 2">
    <name type="scientific">Geomobilimonas luticola</name>
    <dbReference type="NCBI Taxonomy" id="1114878"/>
    <lineage>
        <taxon>Bacteria</taxon>
        <taxon>Pseudomonadati</taxon>
        <taxon>Thermodesulfobacteriota</taxon>
        <taxon>Desulfuromonadia</taxon>
        <taxon>Geobacterales</taxon>
        <taxon>Geobacteraceae</taxon>
        <taxon>Geomobilimonas</taxon>
    </lineage>
</organism>
<sequence>MSWPDQPEYNQIFSDNGPVTVCVKFSDKSDSHRSMPPKTMHWHEINRLIDPADDSFFRSMYFDAYRCPVIRYEIDPEKNLLTIIVGKTDLP</sequence>
<name>A0ABS5SAF4_9BACT</name>
<gene>
    <name evidence="1" type="ORF">KI810_04710</name>
</gene>
<dbReference type="EMBL" id="JAHCVK010000001">
    <property type="protein sequence ID" value="MBT0652346.1"/>
    <property type="molecule type" value="Genomic_DNA"/>
</dbReference>
<accession>A0ABS5SAF4</accession>
<dbReference type="Proteomes" id="UP000756860">
    <property type="component" value="Unassembled WGS sequence"/>
</dbReference>
<comment type="caution">
    <text evidence="1">The sequence shown here is derived from an EMBL/GenBank/DDBJ whole genome shotgun (WGS) entry which is preliminary data.</text>
</comment>
<proteinExistence type="predicted"/>